<evidence type="ECO:0000313" key="5">
    <source>
        <dbReference type="EMBL" id="MBB4153940.1"/>
    </source>
</evidence>
<dbReference type="InterPro" id="IPR002018">
    <property type="entry name" value="CarbesteraseB"/>
</dbReference>
<dbReference type="GO" id="GO:0016787">
    <property type="term" value="F:hydrolase activity"/>
    <property type="evidence" value="ECO:0007669"/>
    <property type="project" value="UniProtKB-KW"/>
</dbReference>
<feature type="signal peptide" evidence="3">
    <location>
        <begin position="1"/>
        <end position="18"/>
    </location>
</feature>
<evidence type="ECO:0000256" key="1">
    <source>
        <dbReference type="ARBA" id="ARBA00005964"/>
    </source>
</evidence>
<feature type="domain" description="Carboxylesterase type B" evidence="4">
    <location>
        <begin position="19"/>
        <end position="496"/>
    </location>
</feature>
<evidence type="ECO:0000259" key="4">
    <source>
        <dbReference type="Pfam" id="PF00135"/>
    </source>
</evidence>
<reference evidence="5 6" key="1">
    <citation type="submission" date="2020-08" db="EMBL/GenBank/DDBJ databases">
        <title>Genomic Encyclopedia of Type Strains, Phase IV (KMG-IV): sequencing the most valuable type-strain genomes for metagenomic binning, comparative biology and taxonomic classification.</title>
        <authorList>
            <person name="Goeker M."/>
        </authorList>
    </citation>
    <scope>NUCLEOTIDE SEQUENCE [LARGE SCALE GENOMIC DNA]</scope>
    <source>
        <strain evidence="5 6">YC6723</strain>
    </source>
</reference>
<proteinExistence type="inferred from homology"/>
<keyword evidence="6" id="KW-1185">Reference proteome</keyword>
<dbReference type="EMBL" id="JACIEV010000004">
    <property type="protein sequence ID" value="MBB4153940.1"/>
    <property type="molecule type" value="Genomic_DNA"/>
</dbReference>
<dbReference type="Gene3D" id="3.40.50.1820">
    <property type="entry name" value="alpha/beta hydrolase"/>
    <property type="match status" value="1"/>
</dbReference>
<dbReference type="SUPFAM" id="SSF53474">
    <property type="entry name" value="alpha/beta-Hydrolases"/>
    <property type="match status" value="1"/>
</dbReference>
<protein>
    <recommendedName>
        <fullName evidence="3">Carboxylic ester hydrolase</fullName>
        <ecNumber evidence="3">3.1.1.-</ecNumber>
    </recommendedName>
</protein>
<comment type="caution">
    <text evidence="5">The sequence shown here is derived from an EMBL/GenBank/DDBJ whole genome shotgun (WGS) entry which is preliminary data.</text>
</comment>
<keyword evidence="2 3" id="KW-0378">Hydrolase</keyword>
<name>A0A840F7L5_9SPHN</name>
<evidence type="ECO:0000256" key="2">
    <source>
        <dbReference type="ARBA" id="ARBA00022801"/>
    </source>
</evidence>
<dbReference type="PANTHER" id="PTHR11559">
    <property type="entry name" value="CARBOXYLESTERASE"/>
    <property type="match status" value="1"/>
</dbReference>
<comment type="similarity">
    <text evidence="1 3">Belongs to the type-B carboxylesterase/lipase family.</text>
</comment>
<sequence>MTLIRALLLASLATPAAAQTLVDAPAGRVTGIAQGKLAVFKGIPYAQAPVGERRWRAPQPLPRWAGTRPATDFGPACIQPSVPATSVYAPTTPLPTSEDCLSLNIWAPRQAKRAPVLVWIHGGALLTGSSREALYDGRHLADRGLVVVSINYRLGALGYLAHPALSAEDPRHVSGNYGLLDQVAALAWVRRNIAAFGGDPANVTIAGESAGALSATYLMVTPAARPLFRRAIVQSGYLVTTPALRTAAFGLPPAEAIGARALPAGDAATLRRMDAQTLTNGAAAAGFLPFANVDGVVLPEQPVVAFDAGHQAKVPVLAGFNQGEIRSLRVLAAQPPASAEAYEQGIRARYGDMADAFLRLYPAVTYRESILLTPRDALYGWTSERLVRSQTAAGRPSYLYLWDHGYPAMDDANLHAFHASELPFTFGTLSLTGPNWPKVPDTPDERRLSNAMLDYWTSFAATGTPRTAGGPAWPAFDATLPIMHFTAAPRVEPSLLAGMYDFNEAVVRRRRAAGTIPWNWNVGLNAPLPTP</sequence>
<dbReference type="InterPro" id="IPR019826">
    <property type="entry name" value="Carboxylesterase_B_AS"/>
</dbReference>
<accession>A0A840F7L5</accession>
<dbReference type="AlphaFoldDB" id="A0A840F7L5"/>
<dbReference type="RefSeq" id="WP_183983957.1">
    <property type="nucleotide sequence ID" value="NZ_JACIEV010000004.1"/>
</dbReference>
<feature type="chain" id="PRO_5033093653" description="Carboxylic ester hydrolase" evidence="3">
    <location>
        <begin position="19"/>
        <end position="531"/>
    </location>
</feature>
<dbReference type="PROSITE" id="PS00122">
    <property type="entry name" value="CARBOXYLESTERASE_B_1"/>
    <property type="match status" value="1"/>
</dbReference>
<dbReference type="InterPro" id="IPR050309">
    <property type="entry name" value="Type-B_Carboxylest/Lipase"/>
</dbReference>
<keyword evidence="3" id="KW-0732">Signal</keyword>
<dbReference type="InterPro" id="IPR029058">
    <property type="entry name" value="AB_hydrolase_fold"/>
</dbReference>
<evidence type="ECO:0000256" key="3">
    <source>
        <dbReference type="RuleBase" id="RU361235"/>
    </source>
</evidence>
<evidence type="ECO:0000313" key="6">
    <source>
        <dbReference type="Proteomes" id="UP000529795"/>
    </source>
</evidence>
<dbReference type="EC" id="3.1.1.-" evidence="3"/>
<gene>
    <name evidence="5" type="ORF">GGQ80_001846</name>
</gene>
<dbReference type="Pfam" id="PF00135">
    <property type="entry name" value="COesterase"/>
    <property type="match status" value="1"/>
</dbReference>
<dbReference type="Proteomes" id="UP000529795">
    <property type="component" value="Unassembled WGS sequence"/>
</dbReference>
<organism evidence="5 6">
    <name type="scientific">Sphingomonas jinjuensis</name>
    <dbReference type="NCBI Taxonomy" id="535907"/>
    <lineage>
        <taxon>Bacteria</taxon>
        <taxon>Pseudomonadati</taxon>
        <taxon>Pseudomonadota</taxon>
        <taxon>Alphaproteobacteria</taxon>
        <taxon>Sphingomonadales</taxon>
        <taxon>Sphingomonadaceae</taxon>
        <taxon>Sphingomonas</taxon>
    </lineage>
</organism>